<dbReference type="SMART" id="SM00184">
    <property type="entry name" value="RING"/>
    <property type="match status" value="1"/>
</dbReference>
<evidence type="ECO:0000313" key="7">
    <source>
        <dbReference type="Proteomes" id="UP001175271"/>
    </source>
</evidence>
<accession>A0AA39IQC2</accession>
<organism evidence="6 7">
    <name type="scientific">Steinernema hermaphroditum</name>
    <dbReference type="NCBI Taxonomy" id="289476"/>
    <lineage>
        <taxon>Eukaryota</taxon>
        <taxon>Metazoa</taxon>
        <taxon>Ecdysozoa</taxon>
        <taxon>Nematoda</taxon>
        <taxon>Chromadorea</taxon>
        <taxon>Rhabditida</taxon>
        <taxon>Tylenchina</taxon>
        <taxon>Panagrolaimomorpha</taxon>
        <taxon>Strongyloidoidea</taxon>
        <taxon>Steinernematidae</taxon>
        <taxon>Steinernema</taxon>
    </lineage>
</organism>
<dbReference type="Gene3D" id="3.30.40.10">
    <property type="entry name" value="Zinc/RING finger domain, C3HC4 (zinc finger)"/>
    <property type="match status" value="1"/>
</dbReference>
<keyword evidence="2 4" id="KW-0863">Zinc-finger</keyword>
<sequence>MLQKLMAKTDSLGHLLCPVCKTPFDEAKVFPTCGHSLCATCEKSVVRTYPAKNTKMLICPICKQTARIDRYEHLPNNVILNEIVRDHRSNRISNEIAVNGLVPISMMDEALEELSVDESAVKESHSNAIRRIGKRQQKVQLGYDNLRAKINLLKNGRQVLKAKTSALSSGQFEIEMDKLRKEKAGILAEMEALERWNERYLADITTD</sequence>
<feature type="domain" description="RING-type" evidence="5">
    <location>
        <begin position="17"/>
        <end position="63"/>
    </location>
</feature>
<reference evidence="6" key="1">
    <citation type="submission" date="2023-06" db="EMBL/GenBank/DDBJ databases">
        <title>Genomic analysis of the entomopathogenic nematode Steinernema hermaphroditum.</title>
        <authorList>
            <person name="Schwarz E.M."/>
            <person name="Heppert J.K."/>
            <person name="Baniya A."/>
            <person name="Schwartz H.T."/>
            <person name="Tan C.-H."/>
            <person name="Antoshechkin I."/>
            <person name="Sternberg P.W."/>
            <person name="Goodrich-Blair H."/>
            <person name="Dillman A.R."/>
        </authorList>
    </citation>
    <scope>NUCLEOTIDE SEQUENCE</scope>
    <source>
        <strain evidence="6">PS9179</strain>
        <tissue evidence="6">Whole animal</tissue>
    </source>
</reference>
<dbReference type="InterPro" id="IPR013083">
    <property type="entry name" value="Znf_RING/FYVE/PHD"/>
</dbReference>
<dbReference type="GO" id="GO:0016567">
    <property type="term" value="P:protein ubiquitination"/>
    <property type="evidence" value="ECO:0007669"/>
    <property type="project" value="TreeGrafter"/>
</dbReference>
<evidence type="ECO:0000256" key="1">
    <source>
        <dbReference type="ARBA" id="ARBA00022723"/>
    </source>
</evidence>
<evidence type="ECO:0000256" key="3">
    <source>
        <dbReference type="ARBA" id="ARBA00022833"/>
    </source>
</evidence>
<protein>
    <recommendedName>
        <fullName evidence="5">RING-type domain-containing protein</fullName>
    </recommendedName>
</protein>
<dbReference type="AlphaFoldDB" id="A0AA39IQC2"/>
<name>A0AA39IQC2_9BILA</name>
<dbReference type="GO" id="GO:0008270">
    <property type="term" value="F:zinc ion binding"/>
    <property type="evidence" value="ECO:0007669"/>
    <property type="project" value="UniProtKB-KW"/>
</dbReference>
<gene>
    <name evidence="6" type="ORF">QR680_010851</name>
</gene>
<dbReference type="InterPro" id="IPR001841">
    <property type="entry name" value="Znf_RING"/>
</dbReference>
<dbReference type="Proteomes" id="UP001175271">
    <property type="component" value="Unassembled WGS sequence"/>
</dbReference>
<evidence type="ECO:0000313" key="6">
    <source>
        <dbReference type="EMBL" id="KAK0428530.1"/>
    </source>
</evidence>
<comment type="caution">
    <text evidence="6">The sequence shown here is derived from an EMBL/GenBank/DDBJ whole genome shotgun (WGS) entry which is preliminary data.</text>
</comment>
<keyword evidence="7" id="KW-1185">Reference proteome</keyword>
<proteinExistence type="predicted"/>
<dbReference type="EMBL" id="JAUCMV010000001">
    <property type="protein sequence ID" value="KAK0428530.1"/>
    <property type="molecule type" value="Genomic_DNA"/>
</dbReference>
<dbReference type="GO" id="GO:0061630">
    <property type="term" value="F:ubiquitin protein ligase activity"/>
    <property type="evidence" value="ECO:0007669"/>
    <property type="project" value="TreeGrafter"/>
</dbReference>
<dbReference type="PANTHER" id="PTHR22791">
    <property type="entry name" value="RING-TYPE DOMAIN-CONTAINING PROTEIN"/>
    <property type="match status" value="1"/>
</dbReference>
<dbReference type="SUPFAM" id="SSF57850">
    <property type="entry name" value="RING/U-box"/>
    <property type="match status" value="1"/>
</dbReference>
<evidence type="ECO:0000259" key="5">
    <source>
        <dbReference type="PROSITE" id="PS50089"/>
    </source>
</evidence>
<keyword evidence="1" id="KW-0479">Metal-binding</keyword>
<evidence type="ECO:0000256" key="4">
    <source>
        <dbReference type="PROSITE-ProRule" id="PRU00175"/>
    </source>
</evidence>
<dbReference type="Pfam" id="PF13445">
    <property type="entry name" value="zf-RING_UBOX"/>
    <property type="match status" value="1"/>
</dbReference>
<dbReference type="PROSITE" id="PS50089">
    <property type="entry name" value="ZF_RING_2"/>
    <property type="match status" value="1"/>
</dbReference>
<dbReference type="PANTHER" id="PTHR22791:SF6">
    <property type="entry name" value="RING-TYPE DOMAIN-CONTAINING PROTEIN"/>
    <property type="match status" value="1"/>
</dbReference>
<dbReference type="InterPro" id="IPR051435">
    <property type="entry name" value="RING_finger_E3_ubiq-ligases"/>
</dbReference>
<dbReference type="InterPro" id="IPR027370">
    <property type="entry name" value="Znf-RING_euk"/>
</dbReference>
<evidence type="ECO:0000256" key="2">
    <source>
        <dbReference type="ARBA" id="ARBA00022771"/>
    </source>
</evidence>
<keyword evidence="3" id="KW-0862">Zinc</keyword>